<dbReference type="PANTHER" id="PTHR42861">
    <property type="entry name" value="CALCIUM-TRANSPORTING ATPASE"/>
    <property type="match status" value="1"/>
</dbReference>
<dbReference type="InterPro" id="IPR023298">
    <property type="entry name" value="ATPase_P-typ_TM_dom_sf"/>
</dbReference>
<dbReference type="Gene3D" id="1.20.1110.10">
    <property type="entry name" value="Calcium-transporting ATPase, transmembrane domain"/>
    <property type="match status" value="1"/>
</dbReference>
<evidence type="ECO:0000259" key="1">
    <source>
        <dbReference type="SMART" id="SM00831"/>
    </source>
</evidence>
<dbReference type="OrthoDB" id="9760364at2"/>
<sequence>MLKEQKQEAFYTQGGETVLAQLESSQEGLSSEQAQERLETFGRNELDEGEKRSLVMKFLDQFKDLMIIILIAAAALS</sequence>
<evidence type="ECO:0000313" key="2">
    <source>
        <dbReference type="EMBL" id="MUG33543.1"/>
    </source>
</evidence>
<feature type="non-terminal residue" evidence="2">
    <location>
        <position position="77"/>
    </location>
</feature>
<dbReference type="InterPro" id="IPR004014">
    <property type="entry name" value="ATPase_P-typ_cation-transptr_N"/>
</dbReference>
<gene>
    <name evidence="2" type="ORF">GB996_12250</name>
</gene>
<dbReference type="AlphaFoldDB" id="A0A844M3Z3"/>
<dbReference type="Gene3D" id="2.70.150.10">
    <property type="entry name" value="Calcium-transporting ATPase, cytoplasmic transduction domain A"/>
    <property type="match status" value="1"/>
</dbReference>
<protein>
    <recommendedName>
        <fullName evidence="1">Cation-transporting P-type ATPase N-terminal domain-containing protein</fullName>
    </recommendedName>
</protein>
<evidence type="ECO:0000313" key="3">
    <source>
        <dbReference type="Proteomes" id="UP000442109"/>
    </source>
</evidence>
<dbReference type="SUPFAM" id="SSF81665">
    <property type="entry name" value="Calcium ATPase, transmembrane domain M"/>
    <property type="match status" value="1"/>
</dbReference>
<proteinExistence type="predicted"/>
<dbReference type="Pfam" id="PF00690">
    <property type="entry name" value="Cation_ATPase_N"/>
    <property type="match status" value="1"/>
</dbReference>
<accession>A0A844M3Z3</accession>
<comment type="caution">
    <text evidence="2">The sequence shown here is derived from an EMBL/GenBank/DDBJ whole genome shotgun (WGS) entry which is preliminary data.</text>
</comment>
<reference evidence="2 3" key="1">
    <citation type="journal article" date="2019" name="PLoS ONE">
        <title>Pup mortality in New Zealand sea lions (Phocarctos hookeri) at Enderby Island, Auckland Islands, 2013-18.</title>
        <authorList>
            <person name="Michael S.A."/>
            <person name="Hayman D.T.S."/>
            <person name="Gray R."/>
            <person name="Zhang J."/>
            <person name="Rogers L."/>
            <person name="Roe W.D."/>
        </authorList>
    </citation>
    <scope>NUCLEOTIDE SEQUENCE [LARGE SCALE GENOMIC DNA]</scope>
    <source>
        <strain evidence="2 3">SM868</strain>
    </source>
</reference>
<dbReference type="Proteomes" id="UP000442109">
    <property type="component" value="Unassembled WGS sequence"/>
</dbReference>
<organism evidence="2 3">
    <name type="scientific">Psychrobacter sanguinis</name>
    <dbReference type="NCBI Taxonomy" id="861445"/>
    <lineage>
        <taxon>Bacteria</taxon>
        <taxon>Pseudomonadati</taxon>
        <taxon>Pseudomonadota</taxon>
        <taxon>Gammaproteobacteria</taxon>
        <taxon>Moraxellales</taxon>
        <taxon>Moraxellaceae</taxon>
        <taxon>Psychrobacter</taxon>
    </lineage>
</organism>
<dbReference type="EMBL" id="WFKQ01000133">
    <property type="protein sequence ID" value="MUG33543.1"/>
    <property type="molecule type" value="Genomic_DNA"/>
</dbReference>
<dbReference type="GO" id="GO:0022857">
    <property type="term" value="F:transmembrane transporter activity"/>
    <property type="evidence" value="ECO:0007669"/>
    <property type="project" value="UniProtKB-ARBA"/>
</dbReference>
<feature type="domain" description="Cation-transporting P-type ATPase N-terminal" evidence="1">
    <location>
        <begin position="9"/>
        <end position="77"/>
    </location>
</feature>
<name>A0A844M3Z3_9GAMM</name>
<dbReference type="SMART" id="SM00831">
    <property type="entry name" value="Cation_ATPase_N"/>
    <property type="match status" value="1"/>
</dbReference>
<keyword evidence="3" id="KW-1185">Reference proteome</keyword>